<dbReference type="AlphaFoldDB" id="K1YE20"/>
<feature type="non-terminal residue" evidence="2">
    <location>
        <position position="1"/>
    </location>
</feature>
<proteinExistence type="predicted"/>
<sequence>QASAPKGSVTKLFLRVSATQRHSNNPTLRNEWNGTHTRRPSPNVQTVGNREGLFHTKAGKSKRERKYFLEGARGEWATKTSERDVADINATEVYPLMRTNSLRSRRSLV</sequence>
<dbReference type="EMBL" id="AMFJ01034030">
    <property type="protein sequence ID" value="EKD30503.1"/>
    <property type="molecule type" value="Genomic_DNA"/>
</dbReference>
<evidence type="ECO:0000256" key="1">
    <source>
        <dbReference type="SAM" id="MobiDB-lite"/>
    </source>
</evidence>
<comment type="caution">
    <text evidence="2">The sequence shown here is derived from an EMBL/GenBank/DDBJ whole genome shotgun (WGS) entry which is preliminary data.</text>
</comment>
<accession>K1YE20</accession>
<gene>
    <name evidence="2" type="ORF">ACD_78C00030G0003</name>
</gene>
<protein>
    <submittedName>
        <fullName evidence="2">Uncharacterized protein</fullName>
    </submittedName>
</protein>
<reference evidence="2" key="1">
    <citation type="journal article" date="2012" name="Science">
        <title>Fermentation, hydrogen, and sulfur metabolism in multiple uncultivated bacterial phyla.</title>
        <authorList>
            <person name="Wrighton K.C."/>
            <person name="Thomas B.C."/>
            <person name="Sharon I."/>
            <person name="Miller C.S."/>
            <person name="Castelle C.J."/>
            <person name="VerBerkmoes N.C."/>
            <person name="Wilkins M.J."/>
            <person name="Hettich R.L."/>
            <person name="Lipton M.S."/>
            <person name="Williams K.H."/>
            <person name="Long P.E."/>
            <person name="Banfield J.F."/>
        </authorList>
    </citation>
    <scope>NUCLEOTIDE SEQUENCE [LARGE SCALE GENOMIC DNA]</scope>
</reference>
<evidence type="ECO:0000313" key="2">
    <source>
        <dbReference type="EMBL" id="EKD30503.1"/>
    </source>
</evidence>
<name>K1YE20_9BACT</name>
<feature type="region of interest" description="Disordered" evidence="1">
    <location>
        <begin position="22"/>
        <end position="48"/>
    </location>
</feature>
<organism evidence="2">
    <name type="scientific">uncultured bacterium</name>
    <name type="common">gcode 4</name>
    <dbReference type="NCBI Taxonomy" id="1234023"/>
    <lineage>
        <taxon>Bacteria</taxon>
        <taxon>environmental samples</taxon>
    </lineage>
</organism>